<dbReference type="PANTHER" id="PTHR36306:SF1">
    <property type="entry name" value="ALPHA-AMYLASE-RELATED"/>
    <property type="match status" value="1"/>
</dbReference>
<dbReference type="GO" id="GO:0016787">
    <property type="term" value="F:hydrolase activity"/>
    <property type="evidence" value="ECO:0007669"/>
    <property type="project" value="UniProtKB-KW"/>
</dbReference>
<accession>A0A3M8QPF7</accession>
<dbReference type="SUPFAM" id="SSF88713">
    <property type="entry name" value="Glycoside hydrolase/deacetylase"/>
    <property type="match status" value="1"/>
</dbReference>
<evidence type="ECO:0000313" key="6">
    <source>
        <dbReference type="EMBL" id="RNF58097.1"/>
    </source>
</evidence>
<keyword evidence="6" id="KW-0378">Hydrolase</keyword>
<dbReference type="GO" id="GO:0005975">
    <property type="term" value="P:carbohydrate metabolic process"/>
    <property type="evidence" value="ECO:0007669"/>
    <property type="project" value="InterPro"/>
</dbReference>
<comment type="similarity">
    <text evidence="1 3">Belongs to the glycosyl hydrolase 57 family.</text>
</comment>
<reference evidence="6" key="1">
    <citation type="submission" date="2018-10" db="EMBL/GenBank/DDBJ databases">
        <title>Acidithiobacillus sulfuriphilus sp. nov.: an extremely acidophilic sulfur-oxidizing chemolithotroph isolated from a neutral pH environment.</title>
        <authorList>
            <person name="Falagan C."/>
            <person name="Moya-Beltran A."/>
            <person name="Quatrini R."/>
            <person name="Johnson D.B."/>
        </authorList>
    </citation>
    <scope>NUCLEOTIDE SEQUENCE [LARGE SCALE GENOMIC DNA]</scope>
    <source>
        <strain evidence="6">CJ-2</strain>
    </source>
</reference>
<sequence>MQPARALHVIFCWHMHQPDYRGADGRYILPWTYLHACKDYADMVAHLEENPLARAVFNFVPTLIEQLEDYAEQFRSGQFRDALLAALAADDLKTLTPAARHSLLHQCFRLDQEHMLNPFPDYRRLYDLYQHIQIDVQEMADYLSVQYLADLVMWYHLAWTGETVRRGSPFIQAMLAKGRGFTREDRQQLLRLLGDLIHNLIPRYRRLAEAGRIELSTTPYDHPIGPLLMDFGAARESLPDCPLPQSKAYPGGAARARWHVDRALAAHQQRFGLAAGGQWPAEGGVSEAFVQVLGEAGIGWTATGEGVLAHSLRTAADDEPARERWQYLYRAYRLPSGGPALFFRDDALSDAIGFDYQKWFGHDAVGDFVHRLEEIWRHTEGQGTPVVSIILDGENAWEYYPYNGYYFLSELYKVLSNHPHIHLCTFSDYLAHHDAQPEALPRLVAGSWVYGNFSTWIGDSAKNRAWDLLCAAKRAVDQRLTRFDPAQQELILRQLGVCEGSDWFWWFGDYNPAAAVRDFDDLYRANLRKLYGLIGMPAPHTLDTPISQGGAPAAAAGTMRRTTP</sequence>
<evidence type="ECO:0000256" key="2">
    <source>
        <dbReference type="ARBA" id="ARBA00023277"/>
    </source>
</evidence>
<evidence type="ECO:0000259" key="5">
    <source>
        <dbReference type="Pfam" id="PF03065"/>
    </source>
</evidence>
<dbReference type="EMBL" id="RIZI01000192">
    <property type="protein sequence ID" value="RNF58097.1"/>
    <property type="molecule type" value="Genomic_DNA"/>
</dbReference>
<evidence type="ECO:0000256" key="4">
    <source>
        <dbReference type="SAM" id="MobiDB-lite"/>
    </source>
</evidence>
<dbReference type="CDD" id="cd10796">
    <property type="entry name" value="GH57N_APU"/>
    <property type="match status" value="1"/>
</dbReference>
<evidence type="ECO:0000256" key="3">
    <source>
        <dbReference type="RuleBase" id="RU361196"/>
    </source>
</evidence>
<feature type="region of interest" description="Disordered" evidence="4">
    <location>
        <begin position="545"/>
        <end position="564"/>
    </location>
</feature>
<name>A0A3M8QPF7_9PROT</name>
<dbReference type="Pfam" id="PF03065">
    <property type="entry name" value="Glyco_hydro_57"/>
    <property type="match status" value="1"/>
</dbReference>
<dbReference type="Gene3D" id="3.20.110.10">
    <property type="entry name" value="Glycoside hydrolase 38, N terminal domain"/>
    <property type="match status" value="1"/>
</dbReference>
<keyword evidence="2 3" id="KW-0119">Carbohydrate metabolism</keyword>
<protein>
    <submittedName>
        <fullName evidence="6">Glycoside hydrolase</fullName>
    </submittedName>
</protein>
<dbReference type="PANTHER" id="PTHR36306">
    <property type="entry name" value="ALPHA-AMYLASE-RELATED-RELATED"/>
    <property type="match status" value="1"/>
</dbReference>
<dbReference type="AlphaFoldDB" id="A0A3M8QPF7"/>
<organism evidence="6">
    <name type="scientific">Acidithiobacillus sulfuriphilus</name>
    <dbReference type="NCBI Taxonomy" id="1867749"/>
    <lineage>
        <taxon>Bacteria</taxon>
        <taxon>Pseudomonadati</taxon>
        <taxon>Pseudomonadota</taxon>
        <taxon>Acidithiobacillia</taxon>
        <taxon>Acidithiobacillales</taxon>
        <taxon>Acidithiobacillaceae</taxon>
        <taxon>Acidithiobacillus</taxon>
    </lineage>
</organism>
<dbReference type="InterPro" id="IPR027291">
    <property type="entry name" value="Glyco_hydro_38_N_sf"/>
</dbReference>
<proteinExistence type="inferred from homology"/>
<comment type="caution">
    <text evidence="6">The sequence shown here is derived from an EMBL/GenBank/DDBJ whole genome shotgun (WGS) entry which is preliminary data.</text>
</comment>
<feature type="domain" description="Glycoside hydrolase family 57 N-terminal" evidence="5">
    <location>
        <begin position="10"/>
        <end position="435"/>
    </location>
</feature>
<dbReference type="InterPro" id="IPR011330">
    <property type="entry name" value="Glyco_hydro/deAcase_b/a-brl"/>
</dbReference>
<dbReference type="RefSeq" id="WP_123105794.1">
    <property type="nucleotide sequence ID" value="NZ_CP127527.1"/>
</dbReference>
<dbReference type="InterPro" id="IPR052046">
    <property type="entry name" value="GH57_Enzymes"/>
</dbReference>
<evidence type="ECO:0000256" key="1">
    <source>
        <dbReference type="ARBA" id="ARBA00006821"/>
    </source>
</evidence>
<gene>
    <name evidence="6" type="ORF">EC580_13135</name>
</gene>
<dbReference type="OrthoDB" id="9759321at2"/>
<dbReference type="InterPro" id="IPR004300">
    <property type="entry name" value="Glyco_hydro_57_N"/>
</dbReference>